<feature type="compositionally biased region" description="Basic and acidic residues" evidence="1">
    <location>
        <begin position="153"/>
        <end position="164"/>
    </location>
</feature>
<dbReference type="OrthoDB" id="6775595at2759"/>
<dbReference type="Proteomes" id="UP000410492">
    <property type="component" value="Unassembled WGS sequence"/>
</dbReference>
<accession>A0A653D9L0</accession>
<proteinExistence type="predicted"/>
<gene>
    <name evidence="3" type="ORF">CALMAC_LOCUS15457</name>
</gene>
<name>A0A653D9L0_CALMS</name>
<organism evidence="3 4">
    <name type="scientific">Callosobruchus maculatus</name>
    <name type="common">Southern cowpea weevil</name>
    <name type="synonym">Pulse bruchid</name>
    <dbReference type="NCBI Taxonomy" id="64391"/>
    <lineage>
        <taxon>Eukaryota</taxon>
        <taxon>Metazoa</taxon>
        <taxon>Ecdysozoa</taxon>
        <taxon>Arthropoda</taxon>
        <taxon>Hexapoda</taxon>
        <taxon>Insecta</taxon>
        <taxon>Pterygota</taxon>
        <taxon>Neoptera</taxon>
        <taxon>Endopterygota</taxon>
        <taxon>Coleoptera</taxon>
        <taxon>Polyphaga</taxon>
        <taxon>Cucujiformia</taxon>
        <taxon>Chrysomeloidea</taxon>
        <taxon>Chrysomelidae</taxon>
        <taxon>Bruchinae</taxon>
        <taxon>Bruchini</taxon>
        <taxon>Callosobruchus</taxon>
    </lineage>
</organism>
<evidence type="ECO:0000313" key="3">
    <source>
        <dbReference type="EMBL" id="VEN56596.1"/>
    </source>
</evidence>
<keyword evidence="4" id="KW-1185">Reference proteome</keyword>
<dbReference type="AlphaFoldDB" id="A0A653D9L0"/>
<sequence length="171" mass="20049">MKSKENDHTNIVTKSVCPLQLINSLEELKAFNEQLNDQNIFNEYFERLSFICGANSRVKAIDNCYMLVDKFFTRNFFTLCSWAGGAKVPNSKFPFKFYENVISLFFKLINTANSNFTWQDCEDFFKNVIRNSARRSQSNSKRASKSKNRPKKSNYEELKDKNLENEENNTE</sequence>
<dbReference type="EMBL" id="CAACVG010010782">
    <property type="protein sequence ID" value="VEN56596.1"/>
    <property type="molecule type" value="Genomic_DNA"/>
</dbReference>
<feature type="region of interest" description="Disordered" evidence="1">
    <location>
        <begin position="134"/>
        <end position="171"/>
    </location>
</feature>
<feature type="non-terminal residue" evidence="3">
    <location>
        <position position="171"/>
    </location>
</feature>
<feature type="domain" description="DUF4806" evidence="2">
    <location>
        <begin position="22"/>
        <end position="107"/>
    </location>
</feature>
<dbReference type="InterPro" id="IPR032071">
    <property type="entry name" value="DUF4806"/>
</dbReference>
<reference evidence="3 4" key="1">
    <citation type="submission" date="2019-01" db="EMBL/GenBank/DDBJ databases">
        <authorList>
            <person name="Sayadi A."/>
        </authorList>
    </citation>
    <scope>NUCLEOTIDE SEQUENCE [LARGE SCALE GENOMIC DNA]</scope>
</reference>
<dbReference type="Pfam" id="PF16064">
    <property type="entry name" value="DUF4806"/>
    <property type="match status" value="1"/>
</dbReference>
<evidence type="ECO:0000256" key="1">
    <source>
        <dbReference type="SAM" id="MobiDB-lite"/>
    </source>
</evidence>
<evidence type="ECO:0000259" key="2">
    <source>
        <dbReference type="Pfam" id="PF16064"/>
    </source>
</evidence>
<protein>
    <recommendedName>
        <fullName evidence="2">DUF4806 domain-containing protein</fullName>
    </recommendedName>
</protein>
<feature type="compositionally biased region" description="Basic residues" evidence="1">
    <location>
        <begin position="142"/>
        <end position="152"/>
    </location>
</feature>
<evidence type="ECO:0000313" key="4">
    <source>
        <dbReference type="Proteomes" id="UP000410492"/>
    </source>
</evidence>